<evidence type="ECO:0000256" key="2">
    <source>
        <dbReference type="ARBA" id="ARBA00023043"/>
    </source>
</evidence>
<reference evidence="6 7" key="1">
    <citation type="submission" date="2023-08" db="EMBL/GenBank/DDBJ databases">
        <authorList>
            <person name="Palmer J.M."/>
        </authorList>
    </citation>
    <scope>NUCLEOTIDE SEQUENCE [LARGE SCALE GENOMIC DNA]</scope>
    <source>
        <strain evidence="6 7">TWF481</strain>
    </source>
</reference>
<dbReference type="Pfam" id="PF12796">
    <property type="entry name" value="Ank_2"/>
    <property type="match status" value="3"/>
</dbReference>
<dbReference type="InterPro" id="IPR002110">
    <property type="entry name" value="Ankyrin_rpt"/>
</dbReference>
<evidence type="ECO:0000313" key="6">
    <source>
        <dbReference type="EMBL" id="KAK6501938.1"/>
    </source>
</evidence>
<protein>
    <recommendedName>
        <fullName evidence="8">NACHT domain-containing protein</fullName>
    </recommendedName>
</protein>
<dbReference type="Gene3D" id="1.25.40.20">
    <property type="entry name" value="Ankyrin repeat-containing domain"/>
    <property type="match status" value="3"/>
</dbReference>
<evidence type="ECO:0000256" key="1">
    <source>
        <dbReference type="ARBA" id="ARBA00022737"/>
    </source>
</evidence>
<dbReference type="PANTHER" id="PTHR24123:SF33">
    <property type="entry name" value="PROTEIN HOS4"/>
    <property type="match status" value="1"/>
</dbReference>
<keyword evidence="2 3" id="KW-0040">ANK repeat</keyword>
<gene>
    <name evidence="6" type="ORF">TWF481_009756</name>
</gene>
<dbReference type="SUPFAM" id="SSF48403">
    <property type="entry name" value="Ankyrin repeat"/>
    <property type="match status" value="3"/>
</dbReference>
<dbReference type="InterPro" id="IPR056884">
    <property type="entry name" value="NPHP3-like_N"/>
</dbReference>
<sequence>MNPATVTFNNANNGGNFAIQAGSFNNPGTINFINKDDAEAARRREKEIKILRDLYKSVEKNRKDRNPTPVPGTCEWFTHHEVFQEWKTSSESKLLWVSADPGSGKSVLARYLVDTILPTDDTSCRTICYFFFKDDFEGQNSVATALCCILWELFEKKRSLLSKEILERFEIEGDGFPSSVTGLWNIFMMVAKNEAAGEIVCVLDALDECKRSDREFLIEKFKQLYNATYNRKLKFLITSRPIFEIRDGFHSQNFPESSLIHLNGESDIEVAKISQEISIFIEFRARGIAKRFGLTNEETDMLLRKLNEVPNRTYLWVYLTLDLIEGDASRNLWFGEERITKITSQLPASVDEAYERILSASHDIEQAKLMLQILVAAERPLHLREIILAMQLAVDDRPHNSYQGLRMVLERPEQQICDRIRDLCGLFVAVIDSAVYLIHQTAKEFLLGSGESHLIRSTGQAFRWKNSLEVSDCNRILFYICVRHLFFSEFESDPYIPEQPHRIGSLYASTVVQSAREYLERYLFLDYSANQWAIHFRNADIELSQGEIDWVLKLCDADSNRLLTWFGVYWATNVNAVDAKFPKGLTTLIVVSYFGLRPMVKHFLDSELGRNSNVNARDIVYGRSALTWAVGNGFKDAAEELLKRGYQTAPPFYRMGAKIDLADRQWRTPLMYAIFRGHTLIIELLLKAGASAYHRDDLNMTPFSYAIYSRNKGYREDFVGYQGLMDGGWIAEKSCISVKLGPPWVRPGTRPVKLEEGRDYALKMLVETGRANLEVRNLSGVTALSWYAGLGELRKVRYLLEWGADIEAGDEDSWTPLIWAACQGHTDTVELLLERGADIEARSKKGATPLILAASGRRIDVVKLLLENGADIEAKDRNGWTPLIWAAGGDPEREIPGNADTVELLLENGADIDAKDGDGLTSLMWAVCKEDADMVKLLLEKGAVCLADDMGGWLTLLERVSFKHQWEPKKYDWGLPIRALRDGGRDLDAVLEDGTTLLGWAVQRGFKHLVRPLLENGANPNVANADGRTSLHFAFDFRFLNFSRTEVLSLLLDSGADTEATDCNGETPILLLTRHGDRFPETQFADMLPLLLSRGANARAADYDGFTPLFRAVDSPSKGLRRACELLMENGAETATRIIRGEPHSLLYKVISHQLESYEDWREYDPELRRSQAEAAHGDLVNFLLDKGADIEERSKLGPTPLFHALGVGNQIAVSLLLARGARTEVKGVNGKAIRVLFHPEPPHDESSHLGSITLAAAPPIPPCQPDFDTGLALTLAPVPQRGHVVSKIEVPDEEGGPWITTSIDKIDGSDYL</sequence>
<dbReference type="InterPro" id="IPR051165">
    <property type="entry name" value="Multifunctional_ANK_Repeat"/>
</dbReference>
<keyword evidence="7" id="KW-1185">Reference proteome</keyword>
<dbReference type="Proteomes" id="UP001370758">
    <property type="component" value="Unassembled WGS sequence"/>
</dbReference>
<evidence type="ECO:0000259" key="4">
    <source>
        <dbReference type="Pfam" id="PF22939"/>
    </source>
</evidence>
<feature type="repeat" description="ANK" evidence="3">
    <location>
        <begin position="845"/>
        <end position="877"/>
    </location>
</feature>
<evidence type="ECO:0008006" key="8">
    <source>
        <dbReference type="Google" id="ProtNLM"/>
    </source>
</evidence>
<name>A0AAV9W5V5_9PEZI</name>
<feature type="repeat" description="ANK" evidence="3">
    <location>
        <begin position="993"/>
        <end position="1025"/>
    </location>
</feature>
<dbReference type="PROSITE" id="PS50297">
    <property type="entry name" value="ANK_REP_REGION"/>
    <property type="match status" value="7"/>
</dbReference>
<dbReference type="InterPro" id="IPR036770">
    <property type="entry name" value="Ankyrin_rpt-contain_sf"/>
</dbReference>
<dbReference type="SMART" id="SM00248">
    <property type="entry name" value="ANK"/>
    <property type="match status" value="13"/>
</dbReference>
<dbReference type="PROSITE" id="PS50088">
    <property type="entry name" value="ANK_REPEAT"/>
    <property type="match status" value="8"/>
</dbReference>
<evidence type="ECO:0000256" key="3">
    <source>
        <dbReference type="PROSITE-ProRule" id="PRU00023"/>
    </source>
</evidence>
<accession>A0AAV9W5V5</accession>
<feature type="domain" description="GPI inositol-deacylase winged helix" evidence="4">
    <location>
        <begin position="354"/>
        <end position="450"/>
    </location>
</feature>
<dbReference type="Pfam" id="PF24883">
    <property type="entry name" value="NPHP3_N"/>
    <property type="match status" value="1"/>
</dbReference>
<dbReference type="EMBL" id="JAVHJL010000006">
    <property type="protein sequence ID" value="KAK6501938.1"/>
    <property type="molecule type" value="Genomic_DNA"/>
</dbReference>
<comment type="caution">
    <text evidence="6">The sequence shown here is derived from an EMBL/GenBank/DDBJ whole genome shotgun (WGS) entry which is preliminary data.</text>
</comment>
<dbReference type="InterPro" id="IPR027417">
    <property type="entry name" value="P-loop_NTPase"/>
</dbReference>
<dbReference type="PRINTS" id="PR01415">
    <property type="entry name" value="ANKYRIN"/>
</dbReference>
<feature type="repeat" description="ANK" evidence="3">
    <location>
        <begin position="878"/>
        <end position="917"/>
    </location>
</feature>
<dbReference type="Pfam" id="PF22939">
    <property type="entry name" value="WHD_GPIID"/>
    <property type="match status" value="1"/>
</dbReference>
<evidence type="ECO:0000259" key="5">
    <source>
        <dbReference type="Pfam" id="PF24883"/>
    </source>
</evidence>
<feature type="repeat" description="ANK" evidence="3">
    <location>
        <begin position="665"/>
        <end position="697"/>
    </location>
</feature>
<feature type="repeat" description="ANK" evidence="3">
    <location>
        <begin position="1026"/>
        <end position="1063"/>
    </location>
</feature>
<feature type="repeat" description="ANK" evidence="3">
    <location>
        <begin position="918"/>
        <end position="943"/>
    </location>
</feature>
<feature type="repeat" description="ANK" evidence="3">
    <location>
        <begin position="812"/>
        <end position="844"/>
    </location>
</feature>
<keyword evidence="1" id="KW-0677">Repeat</keyword>
<proteinExistence type="predicted"/>
<dbReference type="SUPFAM" id="SSF52540">
    <property type="entry name" value="P-loop containing nucleoside triphosphate hydrolases"/>
    <property type="match status" value="1"/>
</dbReference>
<dbReference type="Pfam" id="PF00023">
    <property type="entry name" value="Ank"/>
    <property type="match status" value="2"/>
</dbReference>
<dbReference type="Gene3D" id="3.40.50.300">
    <property type="entry name" value="P-loop containing nucleotide triphosphate hydrolases"/>
    <property type="match status" value="1"/>
</dbReference>
<evidence type="ECO:0000313" key="7">
    <source>
        <dbReference type="Proteomes" id="UP001370758"/>
    </source>
</evidence>
<feature type="domain" description="Nephrocystin 3-like N-terminal" evidence="5">
    <location>
        <begin position="72"/>
        <end position="240"/>
    </location>
</feature>
<feature type="repeat" description="ANK" evidence="3">
    <location>
        <begin position="779"/>
        <end position="811"/>
    </location>
</feature>
<organism evidence="6 7">
    <name type="scientific">Arthrobotrys musiformis</name>
    <dbReference type="NCBI Taxonomy" id="47236"/>
    <lineage>
        <taxon>Eukaryota</taxon>
        <taxon>Fungi</taxon>
        <taxon>Dikarya</taxon>
        <taxon>Ascomycota</taxon>
        <taxon>Pezizomycotina</taxon>
        <taxon>Orbiliomycetes</taxon>
        <taxon>Orbiliales</taxon>
        <taxon>Orbiliaceae</taxon>
        <taxon>Arthrobotrys</taxon>
    </lineage>
</organism>
<dbReference type="PANTHER" id="PTHR24123">
    <property type="entry name" value="ANKYRIN REPEAT-CONTAINING"/>
    <property type="match status" value="1"/>
</dbReference>
<dbReference type="InterPro" id="IPR054471">
    <property type="entry name" value="GPIID_WHD"/>
</dbReference>